<gene>
    <name evidence="1" type="ORF">KWG56_00545</name>
</gene>
<dbReference type="Proteomes" id="UP000824334">
    <property type="component" value="Chromosome"/>
</dbReference>
<accession>A0ABX8TKG0</accession>
<evidence type="ECO:0000313" key="1">
    <source>
        <dbReference type="EMBL" id="QYC10547.1"/>
    </source>
</evidence>
<sequence length="111" mass="11974">MNDVVHLGGRLAVSELAPTVIVRHDPMNDEMVVNVAQVMTGTEPLGSQAGKEAVRLARVMAASDDLLEALVQAKKALWIDARAQWTMADFKAWPVVQQIDAALTKATGVPR</sequence>
<protein>
    <submittedName>
        <fullName evidence="1">Uncharacterized protein</fullName>
    </submittedName>
</protein>
<dbReference type="GeneID" id="94373732"/>
<organism evidence="1 2">
    <name type="scientific">Brevundimonas nasdae</name>
    <dbReference type="NCBI Taxonomy" id="172043"/>
    <lineage>
        <taxon>Bacteria</taxon>
        <taxon>Pseudomonadati</taxon>
        <taxon>Pseudomonadota</taxon>
        <taxon>Alphaproteobacteria</taxon>
        <taxon>Caulobacterales</taxon>
        <taxon>Caulobacteraceae</taxon>
        <taxon>Brevundimonas</taxon>
    </lineage>
</organism>
<dbReference type="RefSeq" id="WP_219353299.1">
    <property type="nucleotide sequence ID" value="NZ_CP080034.1"/>
</dbReference>
<proteinExistence type="predicted"/>
<reference evidence="1 2" key="1">
    <citation type="submission" date="2021-07" db="EMBL/GenBank/DDBJ databases">
        <title>Isolation and characterization of bacteria from a gold mining with a capacity of golden bioaccumulation.</title>
        <authorList>
            <person name="Yang X.J."/>
        </authorList>
    </citation>
    <scope>NUCLEOTIDE SEQUENCE [LARGE SCALE GENOMIC DNA]</scope>
    <source>
        <strain evidence="1 2">Au29</strain>
    </source>
</reference>
<name>A0ABX8TKG0_9CAUL</name>
<evidence type="ECO:0000313" key="2">
    <source>
        <dbReference type="Proteomes" id="UP000824334"/>
    </source>
</evidence>
<keyword evidence="2" id="KW-1185">Reference proteome</keyword>
<dbReference type="EMBL" id="CP080034">
    <property type="protein sequence ID" value="QYC10547.1"/>
    <property type="molecule type" value="Genomic_DNA"/>
</dbReference>